<name>A0ACC2VWU7_9TREE</name>
<evidence type="ECO:0000313" key="1">
    <source>
        <dbReference type="EMBL" id="KAJ9103091.1"/>
    </source>
</evidence>
<dbReference type="EMBL" id="JASBWT010000007">
    <property type="protein sequence ID" value="KAJ9103091.1"/>
    <property type="molecule type" value="Genomic_DNA"/>
</dbReference>
<sequence length="273" mass="30682">MPPPYSRLRPQECIKSELWSRLVVTAAVVNRHIGSDNLASYLVGMPPPLKKVLTSLAAIWESFERDCIKRQLNAPGLSRSFSERRKTYEKWTKKYQTLFDFIADKLTAPKMKLLGTTLPKDIKIIHLLQAFNGVSVCWFEIMEDFRSAIESAEGKAGTSDNEISLSCRVSVLHTSYDDTRSEQPIVELRSEVFPFSLLRSAGEDETLTPLHQALVTLLTRDHTDGTLEAFSEILRQVSVFQKEEEREGSITPTNSTGGNYVVAPTEGSKGRSR</sequence>
<proteinExistence type="predicted"/>
<accession>A0ACC2VWU7</accession>
<dbReference type="Proteomes" id="UP001227268">
    <property type="component" value="Unassembled WGS sequence"/>
</dbReference>
<gene>
    <name evidence="1" type="ORF">QFC21_002513</name>
</gene>
<protein>
    <submittedName>
        <fullName evidence="1">Uncharacterized protein</fullName>
    </submittedName>
</protein>
<comment type="caution">
    <text evidence="1">The sequence shown here is derived from an EMBL/GenBank/DDBJ whole genome shotgun (WGS) entry which is preliminary data.</text>
</comment>
<organism evidence="1 2">
    <name type="scientific">Naganishia friedmannii</name>
    <dbReference type="NCBI Taxonomy" id="89922"/>
    <lineage>
        <taxon>Eukaryota</taxon>
        <taxon>Fungi</taxon>
        <taxon>Dikarya</taxon>
        <taxon>Basidiomycota</taxon>
        <taxon>Agaricomycotina</taxon>
        <taxon>Tremellomycetes</taxon>
        <taxon>Filobasidiales</taxon>
        <taxon>Filobasidiaceae</taxon>
        <taxon>Naganishia</taxon>
    </lineage>
</organism>
<keyword evidence="2" id="KW-1185">Reference proteome</keyword>
<evidence type="ECO:0000313" key="2">
    <source>
        <dbReference type="Proteomes" id="UP001227268"/>
    </source>
</evidence>
<reference evidence="1" key="1">
    <citation type="submission" date="2023-04" db="EMBL/GenBank/DDBJ databases">
        <title>Draft Genome sequencing of Naganishia species isolated from polar environments using Oxford Nanopore Technology.</title>
        <authorList>
            <person name="Leo P."/>
            <person name="Venkateswaran K."/>
        </authorList>
    </citation>
    <scope>NUCLEOTIDE SEQUENCE</scope>
    <source>
        <strain evidence="1">MNA-CCFEE 5423</strain>
    </source>
</reference>